<dbReference type="Gene3D" id="2.40.170.20">
    <property type="entry name" value="TonB-dependent receptor, beta-barrel domain"/>
    <property type="match status" value="1"/>
</dbReference>
<dbReference type="Pfam" id="PF13715">
    <property type="entry name" value="CarbopepD_reg_2"/>
    <property type="match status" value="1"/>
</dbReference>
<evidence type="ECO:0000256" key="3">
    <source>
        <dbReference type="ARBA" id="ARBA00022452"/>
    </source>
</evidence>
<keyword evidence="4 7" id="KW-0812">Transmembrane</keyword>
<evidence type="ECO:0000256" key="5">
    <source>
        <dbReference type="ARBA" id="ARBA00023136"/>
    </source>
</evidence>
<dbReference type="InterPro" id="IPR036942">
    <property type="entry name" value="Beta-barrel_TonB_sf"/>
</dbReference>
<keyword evidence="3 7" id="KW-1134">Transmembrane beta strand</keyword>
<comment type="similarity">
    <text evidence="7">Belongs to the TonB-dependent receptor family.</text>
</comment>
<dbReference type="Pfam" id="PF07715">
    <property type="entry name" value="Plug"/>
    <property type="match status" value="1"/>
</dbReference>
<evidence type="ECO:0000256" key="6">
    <source>
        <dbReference type="ARBA" id="ARBA00023237"/>
    </source>
</evidence>
<dbReference type="PROSITE" id="PS52016">
    <property type="entry name" value="TONB_DEPENDENT_REC_3"/>
    <property type="match status" value="1"/>
</dbReference>
<protein>
    <submittedName>
        <fullName evidence="9">TonB-dependent receptor</fullName>
    </submittedName>
</protein>
<gene>
    <name evidence="9" type="ORF">G8759_06690</name>
</gene>
<dbReference type="Proteomes" id="UP000501802">
    <property type="component" value="Chromosome"/>
</dbReference>
<dbReference type="GO" id="GO:0009279">
    <property type="term" value="C:cell outer membrane"/>
    <property type="evidence" value="ECO:0007669"/>
    <property type="project" value="UniProtKB-SubCell"/>
</dbReference>
<dbReference type="InterPro" id="IPR008969">
    <property type="entry name" value="CarboxyPept-like_regulatory"/>
</dbReference>
<evidence type="ECO:0000313" key="10">
    <source>
        <dbReference type="Proteomes" id="UP000501802"/>
    </source>
</evidence>
<dbReference type="SUPFAM" id="SSF56935">
    <property type="entry name" value="Porins"/>
    <property type="match status" value="1"/>
</dbReference>
<organism evidence="9 10">
    <name type="scientific">Spirosoma aureum</name>
    <dbReference type="NCBI Taxonomy" id="2692134"/>
    <lineage>
        <taxon>Bacteria</taxon>
        <taxon>Pseudomonadati</taxon>
        <taxon>Bacteroidota</taxon>
        <taxon>Cytophagia</taxon>
        <taxon>Cytophagales</taxon>
        <taxon>Cytophagaceae</taxon>
        <taxon>Spirosoma</taxon>
    </lineage>
</organism>
<dbReference type="Gene3D" id="2.60.40.1120">
    <property type="entry name" value="Carboxypeptidase-like, regulatory domain"/>
    <property type="match status" value="1"/>
</dbReference>
<evidence type="ECO:0000256" key="2">
    <source>
        <dbReference type="ARBA" id="ARBA00022448"/>
    </source>
</evidence>
<dbReference type="NCBIfam" id="TIGR04056">
    <property type="entry name" value="OMP_RagA_SusC"/>
    <property type="match status" value="1"/>
</dbReference>
<evidence type="ECO:0000256" key="7">
    <source>
        <dbReference type="PROSITE-ProRule" id="PRU01360"/>
    </source>
</evidence>
<dbReference type="RefSeq" id="WP_167206384.1">
    <property type="nucleotide sequence ID" value="NZ_CP050063.1"/>
</dbReference>
<evidence type="ECO:0000256" key="4">
    <source>
        <dbReference type="ARBA" id="ARBA00022692"/>
    </source>
</evidence>
<dbReference type="InterPro" id="IPR023996">
    <property type="entry name" value="TonB-dep_OMP_SusC/RagA"/>
</dbReference>
<evidence type="ECO:0000259" key="8">
    <source>
        <dbReference type="Pfam" id="PF07715"/>
    </source>
</evidence>
<comment type="subcellular location">
    <subcellularLocation>
        <location evidence="1 7">Cell outer membrane</location>
        <topology evidence="1 7">Multi-pass membrane protein</topology>
    </subcellularLocation>
</comment>
<dbReference type="SUPFAM" id="SSF49464">
    <property type="entry name" value="Carboxypeptidase regulatory domain-like"/>
    <property type="match status" value="1"/>
</dbReference>
<accession>A0A6G9AJ16</accession>
<feature type="domain" description="TonB-dependent receptor plug" evidence="8">
    <location>
        <begin position="127"/>
        <end position="232"/>
    </location>
</feature>
<reference evidence="9 10" key="1">
    <citation type="submission" date="2020-03" db="EMBL/GenBank/DDBJ databases">
        <authorList>
            <person name="Kim M.K."/>
        </authorList>
    </citation>
    <scope>NUCLEOTIDE SEQUENCE [LARGE SCALE GENOMIC DNA]</scope>
    <source>
        <strain evidence="9 10">BT328</strain>
    </source>
</reference>
<dbReference type="NCBIfam" id="TIGR04057">
    <property type="entry name" value="SusC_RagA_signa"/>
    <property type="match status" value="1"/>
</dbReference>
<keyword evidence="6 7" id="KW-0998">Cell outer membrane</keyword>
<dbReference type="InterPro" id="IPR012910">
    <property type="entry name" value="Plug_dom"/>
</dbReference>
<dbReference type="Gene3D" id="2.170.130.10">
    <property type="entry name" value="TonB-dependent receptor, plug domain"/>
    <property type="match status" value="1"/>
</dbReference>
<name>A0A6G9AJ16_9BACT</name>
<keyword evidence="9" id="KW-0675">Receptor</keyword>
<keyword evidence="10" id="KW-1185">Reference proteome</keyword>
<dbReference type="InterPro" id="IPR037066">
    <property type="entry name" value="Plug_dom_sf"/>
</dbReference>
<dbReference type="EMBL" id="CP050063">
    <property type="protein sequence ID" value="QIP12334.1"/>
    <property type="molecule type" value="Genomic_DNA"/>
</dbReference>
<keyword evidence="5 7" id="KW-0472">Membrane</keyword>
<dbReference type="AlphaFoldDB" id="A0A6G9AJ16"/>
<evidence type="ECO:0000256" key="1">
    <source>
        <dbReference type="ARBA" id="ARBA00004571"/>
    </source>
</evidence>
<keyword evidence="2 7" id="KW-0813">Transport</keyword>
<sequence length="1022" mass="110190">MRNILLNRNARWLVPLLVAPLFILLANDSIAGKADIRVTGKVTDKATNTSLPGVTVQVKGTNTGTVTDATGTYSIQVAENATLVFSSIGFGKSEVPVGGRTAINVTLEEDTKALDEVVVVGYGTQRKSDVTGATVTIKGDELVKQPVLTATQALQGKAAGVQIISSGQPGSSPVVRIRGTGSAIGGTAALFVVDGVLTDDITNINTADIVNVDVLKDASATAIYGSRGANGVIIITTKRGTAGKMTVNYSGNAGFRMPSYLVPMANAAEYANYASVASGNLVSPGSTSTDWYKQILRNGFQQNHGLSINGGTDKSTYFVSAGYYTDQGLVIDNVYKRFSIRANNDFTFNKHVKAGLSASYANGDNQIANLSSAYNNAYRAAPIIQSKENGKYGNTSVYQNVGNPLLDIEKNNNHAQDNRLLGSAYLEIKPIEWLTFRSNLGGDWVNLNSREYNYQFNNDTTTFINPGGNQRNPNSNLKFINTRTFHWTWDNLVTFNKKFDKHALTVLVGTTAEKYTLTSFTAYRKDVPAAQNLWYINTGDANTSTNDGAGDQYNRNSYIGRLNYSFNDKYLLTATIRADGSSRFPAQNRWGYFPSVGAGWVISNEDFMANQHIFDMLKLRASWGKVGNDRIPTDAYTVTVTPNLAYPFGGGIATPGSAITQIKDPNVKWETTEEADLGIEFTALSGRLTGELNYYNKKSRDLLINVKVPSVTGDADGVVLTNAASIQNQGVELTLSWRGKITNDLSYRIGGNATLNQNKVIGLNGGQPILDGSIGGNQQYTTRTDNGQPVGSFYVLQVLGVFQNDADISNYKNATGQIIQPSANPGDFKYQDTNGDGKIDDNDRVFAGSYQPKAYFGLNLGLTYKGFDLSADFYGNVGNQIYNGKRAFRQSALDNVERSMAYNRWTPSSGTQTNPAANSGNLPASTYFIESGNFARINNLTLGYQLPGTLLQKVGITTARVFVTGQNLFTIKKYSGFTAELPGFNTTSNAGIVTTGSPTTQGIELNAYPTASTVAFGLNVGF</sequence>
<evidence type="ECO:0000313" key="9">
    <source>
        <dbReference type="EMBL" id="QIP12334.1"/>
    </source>
</evidence>
<proteinExistence type="inferred from homology"/>
<dbReference type="KEGG" id="spib:G8759_06690"/>
<dbReference type="InterPro" id="IPR039426">
    <property type="entry name" value="TonB-dep_rcpt-like"/>
</dbReference>
<dbReference type="InterPro" id="IPR023997">
    <property type="entry name" value="TonB-dep_OMP_SusC/RagA_CS"/>
</dbReference>